<dbReference type="Gramene" id="Jr07_00340_p2">
    <property type="protein sequence ID" value="cds.Jr07_00340_p2"/>
    <property type="gene ID" value="Jr07_00340"/>
</dbReference>
<sequence>MAEAAPVVCRRSTGPRSLGEWIAAVAVQEPYRRSSAAEVLQEQGGLLPDPRVRCLLQQCVAAPEDGLVLGQAAGGSGRNGGPSGGGVDLVGGLGRIVHGHGVQAATGAVQGSQPRRARLGPLDLRRQELDGAERRCVPDQELSVVDGPHGGVGEHGSADTGIQEVGPNTEIDVQGQAVSRVGRSDGPDLLAVQREREMGGEGIFGGRILFRGILARDNRDDG</sequence>
<reference evidence="2" key="2">
    <citation type="submission" date="2020-03" db="EMBL/GenBank/DDBJ databases">
        <title>Walnut 2.0.</title>
        <authorList>
            <person name="Marrano A."/>
            <person name="Britton M."/>
            <person name="Zimin A.V."/>
            <person name="Zaini P.A."/>
            <person name="Workman R."/>
            <person name="Puiu D."/>
            <person name="Bianco L."/>
            <person name="Allen B.J."/>
            <person name="Troggio M."/>
            <person name="Leslie C.A."/>
            <person name="Timp W."/>
            <person name="Dendekar A."/>
            <person name="Salzberg S.L."/>
            <person name="Neale D.B."/>
        </authorList>
    </citation>
    <scope>NUCLEOTIDE SEQUENCE</scope>
    <source>
        <tissue evidence="2">Leaves</tissue>
    </source>
</reference>
<evidence type="ECO:0000256" key="1">
    <source>
        <dbReference type="SAM" id="MobiDB-lite"/>
    </source>
</evidence>
<reference evidence="2" key="1">
    <citation type="submission" date="2015-10" db="EMBL/GenBank/DDBJ databases">
        <authorList>
            <person name="Martinez-Garcia P.J."/>
            <person name="Crepeau M.W."/>
            <person name="Puiu D."/>
            <person name="Gonzalez-Ibeas D."/>
            <person name="Whalen J."/>
            <person name="Stevens K."/>
            <person name="Paul R."/>
            <person name="Butterfield T."/>
            <person name="Britton M."/>
            <person name="Reagan R."/>
            <person name="Chakraborty S."/>
            <person name="Walawage S.L."/>
            <person name="Vasquez-Gross H.A."/>
            <person name="Cardeno C."/>
            <person name="Famula R."/>
            <person name="Pratt K."/>
            <person name="Kuruganti S."/>
            <person name="Aradhya M.K."/>
            <person name="Leslie C.A."/>
            <person name="Dandekar A.M."/>
            <person name="Salzberg S.L."/>
            <person name="Wegrzyn J.L."/>
            <person name="Langley C.H."/>
            <person name="Neale D.B."/>
        </authorList>
    </citation>
    <scope>NUCLEOTIDE SEQUENCE</scope>
    <source>
        <tissue evidence="2">Leaves</tissue>
    </source>
</reference>
<dbReference type="AlphaFoldDB" id="A0A834CS91"/>
<dbReference type="EMBL" id="LIHL02000007">
    <property type="protein sequence ID" value="KAF5463623.1"/>
    <property type="molecule type" value="Genomic_DNA"/>
</dbReference>
<accession>A0A834CS91</accession>
<evidence type="ECO:0000313" key="3">
    <source>
        <dbReference type="Proteomes" id="UP000619265"/>
    </source>
</evidence>
<organism evidence="2 3">
    <name type="scientific">Juglans regia</name>
    <name type="common">English walnut</name>
    <dbReference type="NCBI Taxonomy" id="51240"/>
    <lineage>
        <taxon>Eukaryota</taxon>
        <taxon>Viridiplantae</taxon>
        <taxon>Streptophyta</taxon>
        <taxon>Embryophyta</taxon>
        <taxon>Tracheophyta</taxon>
        <taxon>Spermatophyta</taxon>
        <taxon>Magnoliopsida</taxon>
        <taxon>eudicotyledons</taxon>
        <taxon>Gunneridae</taxon>
        <taxon>Pentapetalae</taxon>
        <taxon>rosids</taxon>
        <taxon>fabids</taxon>
        <taxon>Fagales</taxon>
        <taxon>Juglandaceae</taxon>
        <taxon>Juglans</taxon>
    </lineage>
</organism>
<protein>
    <submittedName>
        <fullName evidence="2">Uncharacterized protein</fullName>
    </submittedName>
</protein>
<dbReference type="Proteomes" id="UP000619265">
    <property type="component" value="Unassembled WGS sequence"/>
</dbReference>
<evidence type="ECO:0000313" key="2">
    <source>
        <dbReference type="EMBL" id="KAF5463623.1"/>
    </source>
</evidence>
<name>A0A834CS91_JUGRE</name>
<feature type="region of interest" description="Disordered" evidence="1">
    <location>
        <begin position="143"/>
        <end position="165"/>
    </location>
</feature>
<proteinExistence type="predicted"/>
<gene>
    <name evidence="2" type="ORF">F2P56_013781</name>
</gene>
<comment type="caution">
    <text evidence="2">The sequence shown here is derived from an EMBL/GenBank/DDBJ whole genome shotgun (WGS) entry which is preliminary data.</text>
</comment>